<evidence type="ECO:0000313" key="3">
    <source>
        <dbReference type="Proteomes" id="UP000067203"/>
    </source>
</evidence>
<sequence length="578" mass="66789">MVTNINLTDTTSKIISVEGALGDTFNIPFYQRNYAWEEENAESFFNDVIEVVKGNQNVHFFGQVVSYRNGNVKDLIDGQQRITTSCIYLAALKKVASEIEIKELSQDMSDELRDIKRDVRKFTRYDSEQPTLTLQKRYNDDNSINEYFRGIFEGRDQLNSENRKIKPILNINKVFNYLYNNINKYINDNCDRDNYTDMISILRKMFDSFTSSFFFSIVETHNQDDAFIIFETLNSTGKDLAPSEIIKTYLLSQMSQDENISAYNDKWNQLDDAFNSDTDALTSFIRIYWGSRYDLVKSKTLYRSVSSEIKNNEKAQSFLDDLLSLDDYYIAANKVPKSKSDIDLIGDTTISSILDLFRKIGSTVYFPVLFSMKLRKYSNEDIKLILYKVLSVFVRHALICGYISNKLETGFSTIAQKIYKQKLSSVNDILGELNDKLMVSDKVVNSRFPILTKSNGTGKKGWILKYFLLKFLELDNDIDQVRIDTMAPSKYNVLNIGSEKEVSDDFIELLGNYVLVEGNISSDIDMDHSIDEVLNALKDSKFQSNVELYNYIKTNGWSDNDVEKRQEKFAKKSILIWK</sequence>
<gene>
    <name evidence="2" type="ORF">APS55_02210</name>
</gene>
<protein>
    <recommendedName>
        <fullName evidence="1">GmrSD restriction endonucleases N-terminal domain-containing protein</fullName>
    </recommendedName>
</protein>
<dbReference type="EMBL" id="CP012920">
    <property type="protein sequence ID" value="ALJ31112.1"/>
    <property type="molecule type" value="Genomic_DNA"/>
</dbReference>
<reference evidence="2 3" key="2">
    <citation type="journal article" date="2016" name="PeerJ">
        <title>Genome sequencing and analysis of the first complete genome of Lactobacillus kunkeei strain MP2, an Apis mellifera gut isolate.</title>
        <authorList>
            <person name="Asenjo F."/>
            <person name="Olmos A."/>
            <person name="Henriquez-Piskulich P."/>
            <person name="Polanco V."/>
            <person name="Aldea P."/>
            <person name="Ugalde J.A."/>
            <person name="Trombert A.N."/>
        </authorList>
    </citation>
    <scope>NUCLEOTIDE SEQUENCE [LARGE SCALE GENOMIC DNA]</scope>
    <source>
        <strain evidence="2 3">MP2</strain>
    </source>
</reference>
<dbReference type="AlphaFoldDB" id="A0AAC8ZYN8"/>
<dbReference type="PANTHER" id="PTHR35149:SF1">
    <property type="entry name" value="DUF5655 DOMAIN-CONTAINING PROTEIN"/>
    <property type="match status" value="1"/>
</dbReference>
<accession>A0AAC8ZYN8</accession>
<dbReference type="RefSeq" id="WP_034531042.1">
    <property type="nucleotide sequence ID" value="NZ_CP012920.1"/>
</dbReference>
<name>A0AAC8ZYN8_9LACO</name>
<reference evidence="3" key="1">
    <citation type="submission" date="2015-10" db="EMBL/GenBank/DDBJ databases">
        <title>Bioinformatic analysis of the first complete genome sequence of Lactobacillus kunkeei strain MP2, an Apis mellifera gut isolate.</title>
        <authorList>
            <person name="Asenjo F."/>
            <person name="Olmos A."/>
            <person name="Henriquez-Piskulich P."/>
            <person name="Aldea P."/>
            <person name="Ugalde J.A."/>
            <person name="Trombert A.N."/>
        </authorList>
    </citation>
    <scope>NUCLEOTIDE SEQUENCE [LARGE SCALE GENOMIC DNA]</scope>
    <source>
        <strain evidence="3">MP2</strain>
    </source>
</reference>
<dbReference type="Proteomes" id="UP000067203">
    <property type="component" value="Chromosome"/>
</dbReference>
<evidence type="ECO:0000313" key="2">
    <source>
        <dbReference type="EMBL" id="ALJ31112.1"/>
    </source>
</evidence>
<dbReference type="PANTHER" id="PTHR35149">
    <property type="entry name" value="SLL5132 PROTEIN"/>
    <property type="match status" value="1"/>
</dbReference>
<proteinExistence type="predicted"/>
<organism evidence="2 3">
    <name type="scientific">Apilactobacillus kunkeei</name>
    <dbReference type="NCBI Taxonomy" id="148814"/>
    <lineage>
        <taxon>Bacteria</taxon>
        <taxon>Bacillati</taxon>
        <taxon>Bacillota</taxon>
        <taxon>Bacilli</taxon>
        <taxon>Lactobacillales</taxon>
        <taxon>Lactobacillaceae</taxon>
        <taxon>Apilactobacillus</taxon>
    </lineage>
</organism>
<evidence type="ECO:0000259" key="1">
    <source>
        <dbReference type="Pfam" id="PF03235"/>
    </source>
</evidence>
<dbReference type="Pfam" id="PF03235">
    <property type="entry name" value="GmrSD_N"/>
    <property type="match status" value="1"/>
</dbReference>
<feature type="domain" description="GmrSD restriction endonucleases N-terminal" evidence="1">
    <location>
        <begin position="25"/>
        <end position="250"/>
    </location>
</feature>
<dbReference type="KEGG" id="lku:APS55_02210"/>
<dbReference type="InterPro" id="IPR004919">
    <property type="entry name" value="GmrSD_N"/>
</dbReference>